<evidence type="ECO:0000256" key="1">
    <source>
        <dbReference type="PIRSR" id="PIRSR600246-1"/>
    </source>
</evidence>
<dbReference type="Gene3D" id="3.60.20.30">
    <property type="entry name" value="(Glycosyl)asparaginase"/>
    <property type="match status" value="1"/>
</dbReference>
<dbReference type="GO" id="GO:0004298">
    <property type="term" value="F:threonine-type endopeptidase activity"/>
    <property type="evidence" value="ECO:0007669"/>
    <property type="project" value="InterPro"/>
</dbReference>
<protein>
    <submittedName>
        <fullName evidence="4">N-terminal nucleophile aminohydrolase</fullName>
    </submittedName>
</protein>
<reference evidence="4 5" key="1">
    <citation type="journal article" date="2017" name="Mol. Ecol.">
        <title>Comparative and population genomic landscape of Phellinus noxius: A hypervariable fungus causing root rot in trees.</title>
        <authorList>
            <person name="Chung C.L."/>
            <person name="Lee T.J."/>
            <person name="Akiba M."/>
            <person name="Lee H.H."/>
            <person name="Kuo T.H."/>
            <person name="Liu D."/>
            <person name="Ke H.M."/>
            <person name="Yokoi T."/>
            <person name="Roa M.B."/>
            <person name="Lu M.J."/>
            <person name="Chang Y.Y."/>
            <person name="Ann P.J."/>
            <person name="Tsai J.N."/>
            <person name="Chen C.Y."/>
            <person name="Tzean S.S."/>
            <person name="Ota Y."/>
            <person name="Hattori T."/>
            <person name="Sahashi N."/>
            <person name="Liou R.F."/>
            <person name="Kikuchi T."/>
            <person name="Tsai I.J."/>
        </authorList>
    </citation>
    <scope>NUCLEOTIDE SEQUENCE [LARGE SCALE GENOMIC DNA]</scope>
    <source>
        <strain evidence="4 5">FFPRI411160</strain>
    </source>
</reference>
<dbReference type="InterPro" id="IPR029055">
    <property type="entry name" value="Ntn_hydrolases_N"/>
</dbReference>
<dbReference type="PANTHER" id="PTHR10188:SF8">
    <property type="entry name" value="THREONINE ASPARTASE 1"/>
    <property type="match status" value="1"/>
</dbReference>
<dbReference type="AlphaFoldDB" id="A0A286UGV8"/>
<keyword evidence="5" id="KW-1185">Reference proteome</keyword>
<dbReference type="PANTHER" id="PTHR10188">
    <property type="entry name" value="L-ASPARAGINASE"/>
    <property type="match status" value="1"/>
</dbReference>
<evidence type="ECO:0000256" key="3">
    <source>
        <dbReference type="SAM" id="MobiDB-lite"/>
    </source>
</evidence>
<dbReference type="STRING" id="2282107.A0A286UGV8"/>
<feature type="region of interest" description="Disordered" evidence="3">
    <location>
        <begin position="176"/>
        <end position="207"/>
    </location>
</feature>
<dbReference type="InterPro" id="IPR000246">
    <property type="entry name" value="Peptidase_T2"/>
</dbReference>
<feature type="compositionally biased region" description="Basic and acidic residues" evidence="3">
    <location>
        <begin position="176"/>
        <end position="205"/>
    </location>
</feature>
<dbReference type="OrthoDB" id="77601at2759"/>
<name>A0A286UGV8_9AGAM</name>
<organism evidence="4 5">
    <name type="scientific">Pyrrhoderma noxium</name>
    <dbReference type="NCBI Taxonomy" id="2282107"/>
    <lineage>
        <taxon>Eukaryota</taxon>
        <taxon>Fungi</taxon>
        <taxon>Dikarya</taxon>
        <taxon>Basidiomycota</taxon>
        <taxon>Agaricomycotina</taxon>
        <taxon>Agaricomycetes</taxon>
        <taxon>Hymenochaetales</taxon>
        <taxon>Hymenochaetaceae</taxon>
        <taxon>Pyrrhoderma</taxon>
    </lineage>
</organism>
<comment type="caution">
    <text evidence="4">The sequence shown here is derived from an EMBL/GenBank/DDBJ whole genome shotgun (WGS) entry which is preliminary data.</text>
</comment>
<dbReference type="Proteomes" id="UP000217199">
    <property type="component" value="Unassembled WGS sequence"/>
</dbReference>
<evidence type="ECO:0000256" key="2">
    <source>
        <dbReference type="PIRSR" id="PIRSR600246-3"/>
    </source>
</evidence>
<proteinExistence type="predicted"/>
<feature type="region of interest" description="Disordered" evidence="3">
    <location>
        <begin position="335"/>
        <end position="370"/>
    </location>
</feature>
<evidence type="ECO:0000313" key="5">
    <source>
        <dbReference type="Proteomes" id="UP000217199"/>
    </source>
</evidence>
<dbReference type="Pfam" id="PF01112">
    <property type="entry name" value="Asparaginase_2"/>
    <property type="match status" value="1"/>
</dbReference>
<dbReference type="SUPFAM" id="SSF56235">
    <property type="entry name" value="N-terminal nucleophile aminohydrolases (Ntn hydrolases)"/>
    <property type="match status" value="1"/>
</dbReference>
<gene>
    <name evidence="4" type="ORF">PNOK_0560200</name>
</gene>
<sequence length="446" mass="48053">MSLMSNETSPPWIIAVHGGAGYHSKNPKNEKLVKHALRAACNASLRTSKLEKFNSIDAVELAICALEDDPCLNAGTGSNLTYDGSVECDASIVDGEDQKFGSVGALRGVKNPIKTSRLIMENSKIRQPLGRVPPLTLVGAGASEFSRSHGMELVDPREMITENSLRDWKLWKSRLDNADDDSSHADSIDSDKKDLPKEGYGRGVEDDNSVLEDTVGAVSCDCKGMMAAGVSSGGILLKYPGRIGEAAVYGAGAWACSPRGSHSGIACSISGTGEAIIRSALAHSLIKALEGAPPEEAHDVLHEQIQRFCDEQYTQYDSPSVGIILVRKDPLDFDDDEVTTDSDTSNSSFEIDDSEKDTKNSAGSFGSSNKSQGYKLRLWCAFTTDSMAIGYTSSYAKDKVKTLILRQSTRENVTSQPLDPDSGQLDDKTRRKNQAHICIVALPLNL</sequence>
<dbReference type="GO" id="GO:0051604">
    <property type="term" value="P:protein maturation"/>
    <property type="evidence" value="ECO:0007669"/>
    <property type="project" value="TreeGrafter"/>
</dbReference>
<dbReference type="CDD" id="cd04514">
    <property type="entry name" value="Taspase1_like"/>
    <property type="match status" value="1"/>
</dbReference>
<dbReference type="InterPro" id="IPR037464">
    <property type="entry name" value="Taspase1"/>
</dbReference>
<feature type="active site" description="Nucleophile" evidence="1">
    <location>
        <position position="214"/>
    </location>
</feature>
<dbReference type="FunCoup" id="A0A286UGV8">
    <property type="interactions" value="30"/>
</dbReference>
<evidence type="ECO:0000313" key="4">
    <source>
        <dbReference type="EMBL" id="PAV18759.1"/>
    </source>
</evidence>
<dbReference type="InParanoid" id="A0A286UGV8"/>
<dbReference type="GO" id="GO:0005737">
    <property type="term" value="C:cytoplasm"/>
    <property type="evidence" value="ECO:0007669"/>
    <property type="project" value="TreeGrafter"/>
</dbReference>
<dbReference type="EMBL" id="NBII01000005">
    <property type="protein sequence ID" value="PAV18759.1"/>
    <property type="molecule type" value="Genomic_DNA"/>
</dbReference>
<feature type="site" description="Cleavage; by autolysis" evidence="2">
    <location>
        <begin position="213"/>
        <end position="214"/>
    </location>
</feature>
<feature type="compositionally biased region" description="Polar residues" evidence="3">
    <location>
        <begin position="360"/>
        <end position="370"/>
    </location>
</feature>
<feature type="region of interest" description="Disordered" evidence="3">
    <location>
        <begin position="410"/>
        <end position="429"/>
    </location>
</feature>
<accession>A0A286UGV8</accession>